<feature type="domain" description="AAA+ ATPase" evidence="4">
    <location>
        <begin position="119"/>
        <end position="251"/>
    </location>
</feature>
<name>A0ABQ6K2D0_9MICO</name>
<keyword evidence="3" id="KW-0067">ATP-binding</keyword>
<dbReference type="Gene3D" id="3.40.50.300">
    <property type="entry name" value="P-loop containing nucleotide triphosphate hydrolases"/>
    <property type="match status" value="1"/>
</dbReference>
<sequence>MSEVAKILEGAIRHDPEQAISYGALLADKLERTGNTRQATLIRNVIRKAPARNADGASLDVVPRRPRDEDSKLATVDVSYPADGGEPWLHLSTRVLAQIEDFASSIEKRDVLQHRGIDIRPRLLLHGEPGTGKSSIARAIAARLGLPLVTTRSDALVSSLLGQTSRNIREVFEYASRWPCVLFLDEFDALGKSRADTREVGELQRVVIALLQNMDAFESAGVLVAATNHPQLLDTAVWRRFDHVIQTESPGESQREAIFRDVLGFLAPNDKDIHRLAQLADGLSGAGVRAAASDIARAEVLAESESLHLAAAARRLARFMLPDTLSRSGSFDSDSEILALRTWAPDIFTYRNLADLFGISTRQVTNHLKEHHGGLPTHTPPAI</sequence>
<dbReference type="InterPro" id="IPR003593">
    <property type="entry name" value="AAA+_ATPase"/>
</dbReference>
<evidence type="ECO:0000313" key="5">
    <source>
        <dbReference type="EMBL" id="GMA93062.1"/>
    </source>
</evidence>
<dbReference type="EMBL" id="BSVA01000001">
    <property type="protein sequence ID" value="GMA93062.1"/>
    <property type="molecule type" value="Genomic_DNA"/>
</dbReference>
<evidence type="ECO:0000256" key="3">
    <source>
        <dbReference type="ARBA" id="ARBA00022840"/>
    </source>
</evidence>
<evidence type="ECO:0000259" key="4">
    <source>
        <dbReference type="SMART" id="SM00382"/>
    </source>
</evidence>
<proteinExistence type="inferred from homology"/>
<evidence type="ECO:0000256" key="1">
    <source>
        <dbReference type="ARBA" id="ARBA00006914"/>
    </source>
</evidence>
<dbReference type="SUPFAM" id="SSF52540">
    <property type="entry name" value="P-loop containing nucleoside triphosphate hydrolases"/>
    <property type="match status" value="1"/>
</dbReference>
<dbReference type="InterPro" id="IPR050221">
    <property type="entry name" value="26S_Proteasome_ATPase"/>
</dbReference>
<gene>
    <name evidence="5" type="ORF">GCM10025869_35910</name>
</gene>
<keyword evidence="2" id="KW-0547">Nucleotide-binding</keyword>
<accession>A0ABQ6K2D0</accession>
<organism evidence="5 6">
    <name type="scientific">Homoserinibacter gongjuensis</name>
    <dbReference type="NCBI Taxonomy" id="1162968"/>
    <lineage>
        <taxon>Bacteria</taxon>
        <taxon>Bacillati</taxon>
        <taxon>Actinomycetota</taxon>
        <taxon>Actinomycetes</taxon>
        <taxon>Micrococcales</taxon>
        <taxon>Microbacteriaceae</taxon>
        <taxon>Homoserinibacter</taxon>
    </lineage>
</organism>
<dbReference type="InterPro" id="IPR027417">
    <property type="entry name" value="P-loop_NTPase"/>
</dbReference>
<comment type="caution">
    <text evidence="5">The sequence shown here is derived from an EMBL/GenBank/DDBJ whole genome shotgun (WGS) entry which is preliminary data.</text>
</comment>
<dbReference type="CDD" id="cd19481">
    <property type="entry name" value="RecA-like_protease"/>
    <property type="match status" value="1"/>
</dbReference>
<reference evidence="6" key="1">
    <citation type="journal article" date="2019" name="Int. J. Syst. Evol. Microbiol.">
        <title>The Global Catalogue of Microorganisms (GCM) 10K type strain sequencing project: providing services to taxonomists for standard genome sequencing and annotation.</title>
        <authorList>
            <consortium name="The Broad Institute Genomics Platform"/>
            <consortium name="The Broad Institute Genome Sequencing Center for Infectious Disease"/>
            <person name="Wu L."/>
            <person name="Ma J."/>
        </authorList>
    </citation>
    <scope>NUCLEOTIDE SEQUENCE [LARGE SCALE GENOMIC DNA]</scope>
    <source>
        <strain evidence="6">NBRC 108755</strain>
    </source>
</reference>
<dbReference type="Pfam" id="PF00004">
    <property type="entry name" value="AAA"/>
    <property type="match status" value="1"/>
</dbReference>
<evidence type="ECO:0000313" key="6">
    <source>
        <dbReference type="Proteomes" id="UP001157069"/>
    </source>
</evidence>
<dbReference type="Proteomes" id="UP001157069">
    <property type="component" value="Unassembled WGS sequence"/>
</dbReference>
<comment type="similarity">
    <text evidence="1">Belongs to the AAA ATPase family.</text>
</comment>
<keyword evidence="6" id="KW-1185">Reference proteome</keyword>
<dbReference type="InterPro" id="IPR003959">
    <property type="entry name" value="ATPase_AAA_core"/>
</dbReference>
<dbReference type="PANTHER" id="PTHR23073">
    <property type="entry name" value="26S PROTEASOME REGULATORY SUBUNIT"/>
    <property type="match status" value="1"/>
</dbReference>
<dbReference type="SMART" id="SM00382">
    <property type="entry name" value="AAA"/>
    <property type="match status" value="1"/>
</dbReference>
<protein>
    <recommendedName>
        <fullName evidence="4">AAA+ ATPase domain-containing protein</fullName>
    </recommendedName>
</protein>
<evidence type="ECO:0000256" key="2">
    <source>
        <dbReference type="ARBA" id="ARBA00022741"/>
    </source>
</evidence>